<reference evidence="1" key="1">
    <citation type="submission" date="2009-09" db="EMBL/GenBank/DDBJ databases">
        <authorList>
            <person name="Weinstock G."/>
            <person name="Sodergren E."/>
            <person name="Clifton S."/>
            <person name="Fulton L."/>
            <person name="Fulton B."/>
            <person name="Courtney L."/>
            <person name="Fronick C."/>
            <person name="Harrison M."/>
            <person name="Strong C."/>
            <person name="Farmer C."/>
            <person name="Delahaunty K."/>
            <person name="Markovic C."/>
            <person name="Hall O."/>
            <person name="Minx P."/>
            <person name="Tomlinson C."/>
            <person name="Mitreva M."/>
            <person name="Nelson J."/>
            <person name="Hou S."/>
            <person name="Wollam A."/>
            <person name="Pepin K.H."/>
            <person name="Johnson M."/>
            <person name="Bhonagiri V."/>
            <person name="Nash W.E."/>
            <person name="Warren W."/>
            <person name="Chinwalla A."/>
            <person name="Mardis E.R."/>
            <person name="Wilson R.K."/>
        </authorList>
    </citation>
    <scope>NUCLEOTIDE SEQUENCE [LARGE SCALE GENOMIC DNA]</scope>
    <source>
        <strain evidence="1">ATCC 51259</strain>
    </source>
</reference>
<sequence>MEIITPSALVEHPPFLGNFHLCRKEKYCPLAPIEVKSAQAGSHK</sequence>
<keyword evidence="2" id="KW-1185">Reference proteome</keyword>
<organism evidence="1 2">
    <name type="scientific">Alloprevotella tannerae ATCC 51259</name>
    <dbReference type="NCBI Taxonomy" id="626522"/>
    <lineage>
        <taxon>Bacteria</taxon>
        <taxon>Pseudomonadati</taxon>
        <taxon>Bacteroidota</taxon>
        <taxon>Bacteroidia</taxon>
        <taxon>Bacteroidales</taxon>
        <taxon>Prevotellaceae</taxon>
        <taxon>Alloprevotella</taxon>
    </lineage>
</organism>
<gene>
    <name evidence="1" type="ORF">GCWU000325_00860</name>
</gene>
<dbReference type="HOGENOM" id="CLU_3220324_0_0_10"/>
<dbReference type="AlphaFoldDB" id="C9LF78"/>
<protein>
    <submittedName>
        <fullName evidence="1">Uncharacterized protein</fullName>
    </submittedName>
</protein>
<name>C9LF78_9BACT</name>
<evidence type="ECO:0000313" key="1">
    <source>
        <dbReference type="EMBL" id="EEX72397.1"/>
    </source>
</evidence>
<proteinExistence type="predicted"/>
<accession>C9LF78</accession>
<dbReference type="EMBL" id="ACIJ02000016">
    <property type="protein sequence ID" value="EEX72397.1"/>
    <property type="molecule type" value="Genomic_DNA"/>
</dbReference>
<evidence type="ECO:0000313" key="2">
    <source>
        <dbReference type="Proteomes" id="UP000003460"/>
    </source>
</evidence>
<dbReference type="Proteomes" id="UP000003460">
    <property type="component" value="Unassembled WGS sequence"/>
</dbReference>
<comment type="caution">
    <text evidence="1">The sequence shown here is derived from an EMBL/GenBank/DDBJ whole genome shotgun (WGS) entry which is preliminary data.</text>
</comment>